<accession>A0A0F9MFN5</accession>
<name>A0A0F9MFN5_9ZZZZ</name>
<dbReference type="EMBL" id="LAZR01004720">
    <property type="protein sequence ID" value="KKN06170.1"/>
    <property type="molecule type" value="Genomic_DNA"/>
</dbReference>
<proteinExistence type="predicted"/>
<comment type="caution">
    <text evidence="1">The sequence shown here is derived from an EMBL/GenBank/DDBJ whole genome shotgun (WGS) entry which is preliminary data.</text>
</comment>
<evidence type="ECO:0000313" key="1">
    <source>
        <dbReference type="EMBL" id="KKN06170.1"/>
    </source>
</evidence>
<dbReference type="AlphaFoldDB" id="A0A0F9MFN5"/>
<sequence>MAVSIDEQPIIKRLVTAGNNDVYYEDLDVAAGTMTELDTSSGAIDTSDQLTMVSAFQKVFIANGANLKVADFINTKLTITALTTAPTRGTIVTQVTSGATMIVDFVNTAKTEIYGYVTSGTFTTTAGHTLSGGSMDPTTRVPSAVTANPHWYDWTVYPDGSSGAMPEKAYLVFVYRGRVGLSGNPQYPNQWYMPEVGNPFNWLYGADNPMSAVAGNNADAGQCPDIVRSTISFHDDYMIFGGASTIWILRGDPVAGGSLDNLSDTTGMFGANSWCFDDSRNLYFWGSGGLYELKSDMSSIRNLTEMVLPDIINDEAADPSTHRITMGYDKKRHGIVVAITVLATGVNSNYFYSFKTKGFYPESYPNECGPYSIFYYDANDTTFADLLLGSKDGYIRKFLTSAKNDDIGGSDTAISSYVTYPITPLSQVEDQNGKLTELVFDLSGGAAGGDAGDTDGVTYELHKGNDAETVLEDIVDGATAFLSETLSGTGRKNKIKPRMKGAYWGLKLFNSTASETWAINRVLYGTIKAGKVR</sequence>
<gene>
    <name evidence="1" type="ORF">LCGC14_1080080</name>
</gene>
<reference evidence="1" key="1">
    <citation type="journal article" date="2015" name="Nature">
        <title>Complex archaea that bridge the gap between prokaryotes and eukaryotes.</title>
        <authorList>
            <person name="Spang A."/>
            <person name="Saw J.H."/>
            <person name="Jorgensen S.L."/>
            <person name="Zaremba-Niedzwiedzka K."/>
            <person name="Martijn J."/>
            <person name="Lind A.E."/>
            <person name="van Eijk R."/>
            <person name="Schleper C."/>
            <person name="Guy L."/>
            <person name="Ettema T.J."/>
        </authorList>
    </citation>
    <scope>NUCLEOTIDE SEQUENCE</scope>
</reference>
<organism evidence="1">
    <name type="scientific">marine sediment metagenome</name>
    <dbReference type="NCBI Taxonomy" id="412755"/>
    <lineage>
        <taxon>unclassified sequences</taxon>
        <taxon>metagenomes</taxon>
        <taxon>ecological metagenomes</taxon>
    </lineage>
</organism>
<protein>
    <submittedName>
        <fullName evidence="1">Uncharacterized protein</fullName>
    </submittedName>
</protein>